<protein>
    <recommendedName>
        <fullName evidence="4">Phorbol-ester/DAG-type domain-containing protein</fullName>
    </recommendedName>
</protein>
<dbReference type="SMART" id="SM00109">
    <property type="entry name" value="C1"/>
    <property type="match status" value="1"/>
</dbReference>
<dbReference type="GO" id="GO:0035023">
    <property type="term" value="P:regulation of Rho protein signal transduction"/>
    <property type="evidence" value="ECO:0007669"/>
    <property type="project" value="TreeGrafter"/>
</dbReference>
<evidence type="ECO:0000259" key="4">
    <source>
        <dbReference type="PROSITE" id="PS50081"/>
    </source>
</evidence>
<sequence length="241" mass="27408">KHNEDNLFFREEFDAQFRRQKEIEEEEDEDSISVTDKKAEISWKDFISEELSSHDSDEKPPKGFKKEDKKRKPNVFSRLHSSYRTKKNKEKESKQKDRHHFVAISFSNATACDVCHKPMANKAALRCENCLINVHEHSCKDQVTLCDKNRNKALHRDGPTHGSPQPTQGTLLERQSVSLTGTSLRPSQSFKDKRSISAPVKTQTSQLSAPATQLSHRHSLPTSSLIGSPPNSSLQWQAAIM</sequence>
<name>A0A0B7ASY7_9EUPU</name>
<dbReference type="PANTHER" id="PTHR13944">
    <property type="entry name" value="AGAP007712-PA"/>
    <property type="match status" value="1"/>
</dbReference>
<evidence type="ECO:0000313" key="5">
    <source>
        <dbReference type="EMBL" id="CEK83086.1"/>
    </source>
</evidence>
<dbReference type="Gene3D" id="3.30.60.20">
    <property type="match status" value="1"/>
</dbReference>
<feature type="non-terminal residue" evidence="5">
    <location>
        <position position="1"/>
    </location>
</feature>
<dbReference type="PROSITE" id="PS50081">
    <property type="entry name" value="ZF_DAG_PE_2"/>
    <property type="match status" value="1"/>
</dbReference>
<dbReference type="SUPFAM" id="SSF57889">
    <property type="entry name" value="Cysteine-rich domain"/>
    <property type="match status" value="1"/>
</dbReference>
<dbReference type="InterPro" id="IPR051632">
    <property type="entry name" value="Rho_GEF"/>
</dbReference>
<feature type="compositionally biased region" description="Polar residues" evidence="3">
    <location>
        <begin position="179"/>
        <end position="189"/>
    </location>
</feature>
<dbReference type="Pfam" id="PF00130">
    <property type="entry name" value="C1_1"/>
    <property type="match status" value="1"/>
</dbReference>
<proteinExistence type="predicted"/>
<dbReference type="AlphaFoldDB" id="A0A0B7ASY7"/>
<feature type="compositionally biased region" description="Basic and acidic residues" evidence="3">
    <location>
        <begin position="50"/>
        <end position="67"/>
    </location>
</feature>
<keyword evidence="2" id="KW-0862">Zinc</keyword>
<gene>
    <name evidence="5" type="primary">ORF135154</name>
</gene>
<keyword evidence="1" id="KW-0479">Metal-binding</keyword>
<dbReference type="PANTHER" id="PTHR13944:SF21">
    <property type="entry name" value="CYSTS, ISOFORM C"/>
    <property type="match status" value="1"/>
</dbReference>
<feature type="region of interest" description="Disordered" evidence="3">
    <location>
        <begin position="179"/>
        <end position="241"/>
    </location>
</feature>
<reference evidence="5" key="1">
    <citation type="submission" date="2014-12" db="EMBL/GenBank/DDBJ databases">
        <title>Insight into the proteome of Arion vulgaris.</title>
        <authorList>
            <person name="Aradska J."/>
            <person name="Bulat T."/>
            <person name="Smidak R."/>
            <person name="Sarate P."/>
            <person name="Gangsoo J."/>
            <person name="Sialana F."/>
            <person name="Bilban M."/>
            <person name="Lubec G."/>
        </authorList>
    </citation>
    <scope>NUCLEOTIDE SEQUENCE</scope>
    <source>
        <tissue evidence="5">Skin</tissue>
    </source>
</reference>
<feature type="domain" description="Phorbol-ester/DAG-type" evidence="4">
    <location>
        <begin position="98"/>
        <end position="146"/>
    </location>
</feature>
<feature type="non-terminal residue" evidence="5">
    <location>
        <position position="241"/>
    </location>
</feature>
<organism evidence="5">
    <name type="scientific">Arion vulgaris</name>
    <dbReference type="NCBI Taxonomy" id="1028688"/>
    <lineage>
        <taxon>Eukaryota</taxon>
        <taxon>Metazoa</taxon>
        <taxon>Spiralia</taxon>
        <taxon>Lophotrochozoa</taxon>
        <taxon>Mollusca</taxon>
        <taxon>Gastropoda</taxon>
        <taxon>Heterobranchia</taxon>
        <taxon>Euthyneura</taxon>
        <taxon>Panpulmonata</taxon>
        <taxon>Eupulmonata</taxon>
        <taxon>Stylommatophora</taxon>
        <taxon>Helicina</taxon>
        <taxon>Arionoidea</taxon>
        <taxon>Arionidae</taxon>
        <taxon>Arion</taxon>
    </lineage>
</organism>
<evidence type="ECO:0000256" key="3">
    <source>
        <dbReference type="SAM" id="MobiDB-lite"/>
    </source>
</evidence>
<accession>A0A0B7ASY7</accession>
<evidence type="ECO:0000256" key="1">
    <source>
        <dbReference type="ARBA" id="ARBA00022723"/>
    </source>
</evidence>
<dbReference type="CDD" id="cd20815">
    <property type="entry name" value="C1_p190RhoGEF-like"/>
    <property type="match status" value="1"/>
</dbReference>
<dbReference type="InterPro" id="IPR046349">
    <property type="entry name" value="C1-like_sf"/>
</dbReference>
<dbReference type="GO" id="GO:0046872">
    <property type="term" value="F:metal ion binding"/>
    <property type="evidence" value="ECO:0007669"/>
    <property type="project" value="UniProtKB-KW"/>
</dbReference>
<dbReference type="EMBL" id="HACG01036221">
    <property type="protein sequence ID" value="CEK83086.1"/>
    <property type="molecule type" value="Transcribed_RNA"/>
</dbReference>
<dbReference type="InterPro" id="IPR002219">
    <property type="entry name" value="PKC_DAG/PE"/>
</dbReference>
<evidence type="ECO:0000256" key="2">
    <source>
        <dbReference type="ARBA" id="ARBA00022833"/>
    </source>
</evidence>
<feature type="compositionally biased region" description="Polar residues" evidence="3">
    <location>
        <begin position="200"/>
        <end position="241"/>
    </location>
</feature>
<feature type="region of interest" description="Disordered" evidence="3">
    <location>
        <begin position="50"/>
        <end position="99"/>
    </location>
</feature>